<evidence type="ECO:0000259" key="3">
    <source>
        <dbReference type="PROSITE" id="PS50102"/>
    </source>
</evidence>
<protein>
    <submittedName>
        <fullName evidence="4">RNA recognition motif. (A.k.a. RRM, RBD, or RNP domain)</fullName>
    </submittedName>
    <submittedName>
        <fullName evidence="5">RNA-binding protein</fullName>
    </submittedName>
</protein>
<dbReference type="AlphaFoldDB" id="A0A1K1QZD5"/>
<dbReference type="CDD" id="cd21608">
    <property type="entry name" value="RRM2_NsCP33_like"/>
    <property type="match status" value="1"/>
</dbReference>
<dbReference type="Gene3D" id="3.30.70.330">
    <property type="match status" value="1"/>
</dbReference>
<dbReference type="OrthoDB" id="9798855at2"/>
<dbReference type="Proteomes" id="UP001326715">
    <property type="component" value="Chromosome"/>
</dbReference>
<name>A0A1K1QZD5_9BACT</name>
<keyword evidence="7" id="KW-1185">Reference proteome</keyword>
<dbReference type="SMART" id="SM00361">
    <property type="entry name" value="RRM_1"/>
    <property type="match status" value="1"/>
</dbReference>
<organism evidence="4 6">
    <name type="scientific">Chitinophaga sancti</name>
    <dbReference type="NCBI Taxonomy" id="1004"/>
    <lineage>
        <taxon>Bacteria</taxon>
        <taxon>Pseudomonadati</taxon>
        <taxon>Bacteroidota</taxon>
        <taxon>Chitinophagia</taxon>
        <taxon>Chitinophagales</taxon>
        <taxon>Chitinophagaceae</taxon>
        <taxon>Chitinophaga</taxon>
    </lineage>
</organism>
<accession>A0A1K1QZD5</accession>
<dbReference type="InterPro" id="IPR003954">
    <property type="entry name" value="RRM_euk-type"/>
</dbReference>
<dbReference type="Pfam" id="PF00076">
    <property type="entry name" value="RRM_1"/>
    <property type="match status" value="1"/>
</dbReference>
<evidence type="ECO:0000313" key="6">
    <source>
        <dbReference type="Proteomes" id="UP000183788"/>
    </source>
</evidence>
<evidence type="ECO:0000256" key="2">
    <source>
        <dbReference type="SAM" id="MobiDB-lite"/>
    </source>
</evidence>
<dbReference type="EMBL" id="CP140154">
    <property type="protein sequence ID" value="WQG92318.1"/>
    <property type="molecule type" value="Genomic_DNA"/>
</dbReference>
<keyword evidence="1" id="KW-0694">RNA-binding</keyword>
<gene>
    <name evidence="4" type="ORF">SAMN05661012_03252</name>
    <name evidence="5" type="ORF">SR876_12455</name>
</gene>
<dbReference type="InterPro" id="IPR035979">
    <property type="entry name" value="RBD_domain_sf"/>
</dbReference>
<dbReference type="STRING" id="1004.SAMN05661012_03252"/>
<dbReference type="GO" id="GO:0003723">
    <property type="term" value="F:RNA binding"/>
    <property type="evidence" value="ECO:0007669"/>
    <property type="project" value="UniProtKB-KW"/>
</dbReference>
<dbReference type="SUPFAM" id="SSF54928">
    <property type="entry name" value="RNA-binding domain, RBD"/>
    <property type="match status" value="1"/>
</dbReference>
<dbReference type="SMART" id="SM00360">
    <property type="entry name" value="RRM"/>
    <property type="match status" value="1"/>
</dbReference>
<evidence type="ECO:0000313" key="5">
    <source>
        <dbReference type="EMBL" id="WQG92318.1"/>
    </source>
</evidence>
<dbReference type="InterPro" id="IPR052462">
    <property type="entry name" value="SLIRP/GR-RBP-like"/>
</dbReference>
<dbReference type="InterPro" id="IPR048289">
    <property type="entry name" value="RRM2_NsCP33-like"/>
</dbReference>
<dbReference type="RefSeq" id="WP_072362237.1">
    <property type="nucleotide sequence ID" value="NZ_CP139972.1"/>
</dbReference>
<dbReference type="Proteomes" id="UP000183788">
    <property type="component" value="Unassembled WGS sequence"/>
</dbReference>
<evidence type="ECO:0000256" key="1">
    <source>
        <dbReference type="ARBA" id="ARBA00022884"/>
    </source>
</evidence>
<evidence type="ECO:0000313" key="7">
    <source>
        <dbReference type="Proteomes" id="UP001326715"/>
    </source>
</evidence>
<dbReference type="PANTHER" id="PTHR48027">
    <property type="entry name" value="HETEROGENEOUS NUCLEAR RIBONUCLEOPROTEIN 87F-RELATED"/>
    <property type="match status" value="1"/>
</dbReference>
<feature type="domain" description="RRM" evidence="3">
    <location>
        <begin position="1"/>
        <end position="79"/>
    </location>
</feature>
<reference evidence="4 6" key="1">
    <citation type="submission" date="2016-11" db="EMBL/GenBank/DDBJ databases">
        <authorList>
            <person name="Jaros S."/>
            <person name="Januszkiewicz K."/>
            <person name="Wedrychowicz H."/>
        </authorList>
    </citation>
    <scope>NUCLEOTIDE SEQUENCE [LARGE SCALE GENOMIC DNA]</scope>
    <source>
        <strain evidence="4 6">DSM 784</strain>
    </source>
</reference>
<dbReference type="InterPro" id="IPR000504">
    <property type="entry name" value="RRM_dom"/>
</dbReference>
<reference evidence="5 7" key="2">
    <citation type="submission" date="2023-11" db="EMBL/GenBank/DDBJ databases">
        <title>MicrobeMod: A computational toolkit for identifying prokaryotic methylation and restriction-modification with nanopore sequencing.</title>
        <authorList>
            <person name="Crits-Christoph A."/>
            <person name="Kang S.C."/>
            <person name="Lee H."/>
            <person name="Ostrov N."/>
        </authorList>
    </citation>
    <scope>NUCLEOTIDE SEQUENCE [LARGE SCALE GENOMIC DNA]</scope>
    <source>
        <strain evidence="5 7">ATCC 23090</strain>
    </source>
</reference>
<feature type="region of interest" description="Disordered" evidence="2">
    <location>
        <begin position="70"/>
        <end position="93"/>
    </location>
</feature>
<dbReference type="PROSITE" id="PS50102">
    <property type="entry name" value="RRM"/>
    <property type="match status" value="1"/>
</dbReference>
<sequence length="93" mass="10490">MDIYVSNLSPFITNEDLKNHFSKYGTVTSANIIMDKFTNRSRGFGFVTIPDDTEAEKAIKELDGSLIDGKTISANKAKPREDKPARSSYNNRW</sequence>
<dbReference type="InterPro" id="IPR012677">
    <property type="entry name" value="Nucleotide-bd_a/b_plait_sf"/>
</dbReference>
<evidence type="ECO:0000313" key="4">
    <source>
        <dbReference type="EMBL" id="SFW65141.1"/>
    </source>
</evidence>
<proteinExistence type="predicted"/>
<dbReference type="EMBL" id="FPIZ01000009">
    <property type="protein sequence ID" value="SFW65141.1"/>
    <property type="molecule type" value="Genomic_DNA"/>
</dbReference>